<dbReference type="PANTHER" id="PTHR30251:SF3">
    <property type="entry name" value="FIMBRIAL CHAPARONE PROTEIN"/>
    <property type="match status" value="1"/>
</dbReference>
<dbReference type="SUPFAM" id="SSF49584">
    <property type="entry name" value="Periplasmic chaperone C-domain"/>
    <property type="match status" value="1"/>
</dbReference>
<evidence type="ECO:0000256" key="6">
    <source>
        <dbReference type="SAM" id="SignalP"/>
    </source>
</evidence>
<keyword evidence="5" id="KW-0143">Chaperone</keyword>
<evidence type="ECO:0000313" key="9">
    <source>
        <dbReference type="Proteomes" id="UP000013111"/>
    </source>
</evidence>
<feature type="domain" description="Pili assembly chaperone N-terminal" evidence="7">
    <location>
        <begin position="26"/>
        <end position="138"/>
    </location>
</feature>
<dbReference type="InterPro" id="IPR036316">
    <property type="entry name" value="Pili_assmbl_chap_C_dom_sf"/>
</dbReference>
<keyword evidence="4" id="KW-0574">Periplasm</keyword>
<comment type="caution">
    <text evidence="8">The sequence shown here is derived from an EMBL/GenBank/DDBJ whole genome shotgun (WGS) entry which is preliminary data.</text>
</comment>
<dbReference type="GO" id="GO:0030288">
    <property type="term" value="C:outer membrane-bounded periplasmic space"/>
    <property type="evidence" value="ECO:0007669"/>
    <property type="project" value="InterPro"/>
</dbReference>
<dbReference type="PRINTS" id="PR00969">
    <property type="entry name" value="CHAPERONPILI"/>
</dbReference>
<comment type="subcellular location">
    <subcellularLocation>
        <location evidence="1">Periplasm</location>
    </subcellularLocation>
</comment>
<dbReference type="PANTHER" id="PTHR30251">
    <property type="entry name" value="PILUS ASSEMBLY CHAPERONE"/>
    <property type="match status" value="1"/>
</dbReference>
<protein>
    <submittedName>
        <fullName evidence="8">Uncharacterized fimbrial chaperone yhcA</fullName>
    </submittedName>
</protein>
<dbReference type="GeneID" id="97606110"/>
<dbReference type="InterPro" id="IPR008962">
    <property type="entry name" value="PapD-like_sf"/>
</dbReference>
<evidence type="ECO:0000313" key="8">
    <source>
        <dbReference type="EMBL" id="CCO93848.1"/>
    </source>
</evidence>
<reference evidence="8 9" key="1">
    <citation type="submission" date="2012-11" db="EMBL/GenBank/DDBJ databases">
        <authorList>
            <person name="Linke B."/>
        </authorList>
    </citation>
    <scope>NUCLEOTIDE SEQUENCE [LARGE SCALE GENOMIC DNA]</scope>
    <source>
        <strain evidence="9">CFBP 1232</strain>
    </source>
</reference>
<dbReference type="InterPro" id="IPR001829">
    <property type="entry name" value="Pili_assmbl_chaperone_bac"/>
</dbReference>
<dbReference type="RefSeq" id="WP_004157681.1">
    <property type="nucleotide sequence ID" value="NZ_BAYW01000009.1"/>
</dbReference>
<keyword evidence="3 6" id="KW-0732">Signal</keyword>
<dbReference type="SUPFAM" id="SSF49354">
    <property type="entry name" value="PapD-like"/>
    <property type="match status" value="1"/>
</dbReference>
<dbReference type="EMBL" id="CAPB01000020">
    <property type="protein sequence ID" value="CCO93848.1"/>
    <property type="molecule type" value="Genomic_DNA"/>
</dbReference>
<dbReference type="InterPro" id="IPR013783">
    <property type="entry name" value="Ig-like_fold"/>
</dbReference>
<dbReference type="GO" id="GO:0071555">
    <property type="term" value="P:cell wall organization"/>
    <property type="evidence" value="ECO:0007669"/>
    <property type="project" value="InterPro"/>
</dbReference>
<name>A0A830ZT61_ERWAM</name>
<dbReference type="NCBIfam" id="NF007392">
    <property type="entry name" value="PRK09918.1"/>
    <property type="match status" value="1"/>
</dbReference>
<reference evidence="8 9" key="2">
    <citation type="submission" date="2013-04" db="EMBL/GenBank/DDBJ databases">
        <title>Comparative genomics of 12 strains of Erwinia amylovora identifies a pan-genome with a large conserved core and provides insights into host specificity.</title>
        <authorList>
            <person name="Mann R.A."/>
            <person name="Smits T.H.M."/>
            <person name="Buehlmann A."/>
            <person name="Blom J."/>
            <person name="Goesmann A."/>
            <person name="Frey J.E."/>
            <person name="Plummer K.M."/>
            <person name="Beer S.V."/>
            <person name="Luck J."/>
            <person name="Duffy B."/>
            <person name="Rodoni B."/>
        </authorList>
    </citation>
    <scope>NUCLEOTIDE SEQUENCE [LARGE SCALE GENOMIC DNA]</scope>
    <source>
        <strain evidence="9">CFBP 1232</strain>
    </source>
</reference>
<evidence type="ECO:0000256" key="5">
    <source>
        <dbReference type="ARBA" id="ARBA00023186"/>
    </source>
</evidence>
<feature type="chain" id="PRO_5032514666" evidence="6">
    <location>
        <begin position="24"/>
        <end position="234"/>
    </location>
</feature>
<dbReference type="Proteomes" id="UP000013111">
    <property type="component" value="Unassembled WGS sequence"/>
</dbReference>
<dbReference type="InterPro" id="IPR016147">
    <property type="entry name" value="Pili_assmbl_chaperone_N"/>
</dbReference>
<evidence type="ECO:0000259" key="7">
    <source>
        <dbReference type="Pfam" id="PF00345"/>
    </source>
</evidence>
<dbReference type="AlphaFoldDB" id="A0A830ZT61"/>
<evidence type="ECO:0000256" key="2">
    <source>
        <dbReference type="ARBA" id="ARBA00007399"/>
    </source>
</evidence>
<sequence length="234" mass="25632">MRFSTCCAAIAPVLWFFAPSLNATGILPETSVVIVEEKEGEGAINLKNTDAFPVLLLTNLQDIEPDTGRLLTITPPAARVEPGKTQRVRFILTSASSLKTEHLMRVAFEGVPPQEKGKNVVRMTVRQNLPVIIRPGGLKRDEAPWKHLVWTLKAGRLSVSNPSPYVVRLGQIVTTLPQGASWSLPNAWILPGQQLALSGENKKSEAKADRVRVFPATTWGFTVDSYDAPLASRE</sequence>
<dbReference type="InterPro" id="IPR050643">
    <property type="entry name" value="Periplasmic_pilus_chap"/>
</dbReference>
<dbReference type="Gene3D" id="2.60.40.10">
    <property type="entry name" value="Immunoglobulins"/>
    <property type="match status" value="2"/>
</dbReference>
<comment type="similarity">
    <text evidence="2">Belongs to the periplasmic pilus chaperone family.</text>
</comment>
<evidence type="ECO:0000256" key="3">
    <source>
        <dbReference type="ARBA" id="ARBA00022729"/>
    </source>
</evidence>
<accession>A0A830ZT61</accession>
<gene>
    <name evidence="8" type="ORF">BN437_1918</name>
</gene>
<evidence type="ECO:0000256" key="1">
    <source>
        <dbReference type="ARBA" id="ARBA00004418"/>
    </source>
</evidence>
<feature type="signal peptide" evidence="6">
    <location>
        <begin position="1"/>
        <end position="23"/>
    </location>
</feature>
<organism evidence="8 9">
    <name type="scientific">Erwinia amylovora NBRC 12687 = CFBP 1232</name>
    <dbReference type="NCBI Taxonomy" id="1219359"/>
    <lineage>
        <taxon>Bacteria</taxon>
        <taxon>Pseudomonadati</taxon>
        <taxon>Pseudomonadota</taxon>
        <taxon>Gammaproteobacteria</taxon>
        <taxon>Enterobacterales</taxon>
        <taxon>Erwiniaceae</taxon>
        <taxon>Erwinia</taxon>
    </lineage>
</organism>
<dbReference type="Pfam" id="PF00345">
    <property type="entry name" value="PapD_N"/>
    <property type="match status" value="1"/>
</dbReference>
<proteinExistence type="inferred from homology"/>
<evidence type="ECO:0000256" key="4">
    <source>
        <dbReference type="ARBA" id="ARBA00022764"/>
    </source>
</evidence>